<dbReference type="PANTHER" id="PTHR34135:SF2">
    <property type="entry name" value="LYSOZYME"/>
    <property type="match status" value="1"/>
</dbReference>
<dbReference type="EMBL" id="CP042374">
    <property type="protein sequence ID" value="QEA33282.1"/>
    <property type="molecule type" value="Genomic_DNA"/>
</dbReference>
<keyword evidence="2" id="KW-1133">Transmembrane helix</keyword>
<dbReference type="InterPro" id="IPR002053">
    <property type="entry name" value="Glyco_hydro_25"/>
</dbReference>
<keyword evidence="2" id="KW-0472">Membrane</keyword>
<dbReference type="Pfam" id="PF01183">
    <property type="entry name" value="Glyco_hydro_25"/>
    <property type="match status" value="1"/>
</dbReference>
<dbReference type="GO" id="GO:0009253">
    <property type="term" value="P:peptidoglycan catabolic process"/>
    <property type="evidence" value="ECO:0007669"/>
    <property type="project" value="InterPro"/>
</dbReference>
<evidence type="ECO:0000256" key="1">
    <source>
        <dbReference type="ARBA" id="ARBA00010646"/>
    </source>
</evidence>
<feature type="transmembrane region" description="Helical" evidence="2">
    <location>
        <begin position="20"/>
        <end position="39"/>
    </location>
</feature>
<dbReference type="GO" id="GO:0016998">
    <property type="term" value="P:cell wall macromolecule catabolic process"/>
    <property type="evidence" value="ECO:0007669"/>
    <property type="project" value="InterPro"/>
</dbReference>
<dbReference type="GeneID" id="61186799"/>
<dbReference type="GO" id="GO:0016052">
    <property type="term" value="P:carbohydrate catabolic process"/>
    <property type="evidence" value="ECO:0007669"/>
    <property type="project" value="TreeGrafter"/>
</dbReference>
<proteinExistence type="inferred from homology"/>
<comment type="similarity">
    <text evidence="1">Belongs to the glycosyl hydrolase 25 family.</text>
</comment>
<organism evidence="3 4">
    <name type="scientific">Leuconostoc carnosum</name>
    <dbReference type="NCBI Taxonomy" id="1252"/>
    <lineage>
        <taxon>Bacteria</taxon>
        <taxon>Bacillati</taxon>
        <taxon>Bacillota</taxon>
        <taxon>Bacilli</taxon>
        <taxon>Lactobacillales</taxon>
        <taxon>Lactobacillaceae</taxon>
        <taxon>Leuconostoc</taxon>
    </lineage>
</organism>
<sequence length="246" mass="27233">MTNNAHTPSKKIKSKKSLTWFSSFLIIVGIISSFSVWIFTKPAVVNSDATPAGFSMQGVAINQPSSYVDYSNLANNGINFAYIAATTGDSFTEDNYQTSYKRAEAASLKVGTLQTYDSTTDASTQAQYLINHVGNQVGQLPIAISVASRQVSTRSDKERLAELITILNDHYNKSAIIYTTPDVQKRLSTVISKTKYWLVEDNLKNTAKENQFIQYSEDHTIGTGLKAIKMPTSVFNGTRKQFEDIK</sequence>
<dbReference type="AlphaFoldDB" id="A0AAE6IKM3"/>
<accession>A0AAE6IKM3</accession>
<gene>
    <name evidence="3" type="ORF">FGL89_03515</name>
</gene>
<name>A0AAE6IKM3_LEUCA</name>
<dbReference type="GO" id="GO:0003796">
    <property type="term" value="F:lysozyme activity"/>
    <property type="evidence" value="ECO:0007669"/>
    <property type="project" value="InterPro"/>
</dbReference>
<reference evidence="3 4" key="1">
    <citation type="submission" date="2019-06" db="EMBL/GenBank/DDBJ databases">
        <title>Genome analyses of bacteria isolated from kimchi.</title>
        <authorList>
            <person name="Lee S."/>
            <person name="Ahn S."/>
            <person name="Roh S."/>
        </authorList>
    </citation>
    <scope>NUCLEOTIDE SEQUENCE [LARGE SCALE GENOMIC DNA]</scope>
    <source>
        <strain evidence="3 4">CBA3620</strain>
    </source>
</reference>
<keyword evidence="2" id="KW-0812">Transmembrane</keyword>
<dbReference type="PROSITE" id="PS51904">
    <property type="entry name" value="GLYCOSYL_HYDROL_F25_2"/>
    <property type="match status" value="1"/>
</dbReference>
<dbReference type="InterPro" id="IPR017853">
    <property type="entry name" value="GH"/>
</dbReference>
<dbReference type="Proteomes" id="UP000321332">
    <property type="component" value="Chromosome"/>
</dbReference>
<dbReference type="SUPFAM" id="SSF51445">
    <property type="entry name" value="(Trans)glycosidases"/>
    <property type="match status" value="1"/>
</dbReference>
<evidence type="ECO:0000313" key="4">
    <source>
        <dbReference type="Proteomes" id="UP000321332"/>
    </source>
</evidence>
<evidence type="ECO:0000256" key="2">
    <source>
        <dbReference type="SAM" id="Phobius"/>
    </source>
</evidence>
<dbReference type="PANTHER" id="PTHR34135">
    <property type="entry name" value="LYSOZYME"/>
    <property type="match status" value="1"/>
</dbReference>
<evidence type="ECO:0000313" key="3">
    <source>
        <dbReference type="EMBL" id="QEA33282.1"/>
    </source>
</evidence>
<dbReference type="Gene3D" id="3.20.20.80">
    <property type="entry name" value="Glycosidases"/>
    <property type="match status" value="1"/>
</dbReference>
<protein>
    <submittedName>
        <fullName evidence="3">1,4-beta-N-acetylmuramidase</fullName>
    </submittedName>
</protein>
<dbReference type="RefSeq" id="WP_135198020.1">
    <property type="nucleotide sequence ID" value="NZ_BPKR01000007.1"/>
</dbReference>